<organism evidence="4 5">
    <name type="scientific">Cupriavidus yeoncheonensis</name>
    <dbReference type="NCBI Taxonomy" id="1462994"/>
    <lineage>
        <taxon>Bacteria</taxon>
        <taxon>Pseudomonadati</taxon>
        <taxon>Pseudomonadota</taxon>
        <taxon>Betaproteobacteria</taxon>
        <taxon>Burkholderiales</taxon>
        <taxon>Burkholderiaceae</taxon>
        <taxon>Cupriavidus</taxon>
    </lineage>
</organism>
<dbReference type="InterPro" id="IPR034733">
    <property type="entry name" value="AcCoA_carboxyl_beta"/>
</dbReference>
<reference evidence="4" key="1">
    <citation type="submission" date="2021-03" db="EMBL/GenBank/DDBJ databases">
        <authorList>
            <person name="Peeters C."/>
        </authorList>
    </citation>
    <scope>NUCLEOTIDE SEQUENCE</scope>
    <source>
        <strain evidence="4">LMG 31506</strain>
    </source>
</reference>
<keyword evidence="4" id="KW-0436">Ligase</keyword>
<evidence type="ECO:0000313" key="5">
    <source>
        <dbReference type="Proteomes" id="UP000672934"/>
    </source>
</evidence>
<name>A0A916IZC7_9BURK</name>
<gene>
    <name evidence="4" type="primary">pccB_2</name>
    <name evidence="4" type="ORF">LMG31506_06104</name>
</gene>
<dbReference type="SUPFAM" id="SSF52096">
    <property type="entry name" value="ClpP/crotonase"/>
    <property type="match status" value="2"/>
</dbReference>
<dbReference type="Proteomes" id="UP000672934">
    <property type="component" value="Unassembled WGS sequence"/>
</dbReference>
<dbReference type="PROSITE" id="PS50989">
    <property type="entry name" value="COA_CT_CTER"/>
    <property type="match status" value="1"/>
</dbReference>
<accession>A0A916IZC7</accession>
<feature type="region of interest" description="Disordered" evidence="1">
    <location>
        <begin position="1"/>
        <end position="32"/>
    </location>
</feature>
<dbReference type="Pfam" id="PF01039">
    <property type="entry name" value="Carboxyl_trans"/>
    <property type="match status" value="1"/>
</dbReference>
<dbReference type="GO" id="GO:0004658">
    <property type="term" value="F:propionyl-CoA carboxylase activity"/>
    <property type="evidence" value="ECO:0007669"/>
    <property type="project" value="UniProtKB-EC"/>
</dbReference>
<feature type="domain" description="CoA carboxyltransferase N-terminal" evidence="2">
    <location>
        <begin position="1"/>
        <end position="255"/>
    </location>
</feature>
<dbReference type="InterPro" id="IPR011763">
    <property type="entry name" value="COA_CT_C"/>
</dbReference>
<evidence type="ECO:0000313" key="4">
    <source>
        <dbReference type="EMBL" id="CAG2157726.1"/>
    </source>
</evidence>
<protein>
    <submittedName>
        <fullName evidence="4">Propionyl-CoA carboxylase beta chain</fullName>
        <ecNumber evidence="4">6.4.1.3</ecNumber>
    </submittedName>
</protein>
<evidence type="ECO:0000259" key="2">
    <source>
        <dbReference type="PROSITE" id="PS50980"/>
    </source>
</evidence>
<proteinExistence type="predicted"/>
<dbReference type="InterPro" id="IPR029045">
    <property type="entry name" value="ClpP/crotonase-like_dom_sf"/>
</dbReference>
<sequence>MTAKHRQILRQADDSPGSAPLSNAETQHRRGRLTARERVEILFDAGSFVELGRELGSTDTRSDTGTAGGDGVVTGYGDVNGRRVFAFAKDMTVLRGTMSAMHGRKIARLQALALKSRAPVVGVFDSDGTRADEASAAWPAYGEQFRHAATASGVVPQISLVLGTCIGADALLAAAADFVFMAGDDSVACLGDPDLVQAITGEVVSAQDLGGAAVHASKSSVADGVFENDIVAILQVRRLIDFLPACSRDGQRRWRTFDEAHRSEVSLNSLIPPDPAAAYDVRELVARVVDEGDFLELQSSFAGNIVIGFGRFDGATVGVVANQPTVLAGVLDGAAARKAVRFIRFCDAFGIPVVSLVDAAGFLPGTAEEHGGTIRHGAMLMLAYAQATVPRVTVVLRKAYGAAGILMGARSLGADMVGAWPAASLGMTAAGDASELTVDAALARGDVDAAIVPEETRAFIVRALETLASKAGESPSRKHASCLP</sequence>
<keyword evidence="5" id="KW-1185">Reference proteome</keyword>
<dbReference type="PANTHER" id="PTHR43842">
    <property type="entry name" value="PROPIONYL-COA CARBOXYLASE BETA CHAIN"/>
    <property type="match status" value="1"/>
</dbReference>
<dbReference type="EMBL" id="CAJPUY010000037">
    <property type="protein sequence ID" value="CAG2157726.1"/>
    <property type="molecule type" value="Genomic_DNA"/>
</dbReference>
<feature type="domain" description="CoA carboxyltransferase C-terminal" evidence="3">
    <location>
        <begin position="262"/>
        <end position="484"/>
    </location>
</feature>
<dbReference type="EC" id="6.4.1.3" evidence="4"/>
<dbReference type="RefSeq" id="WP_211950933.1">
    <property type="nucleotide sequence ID" value="NZ_CAJPUY010000037.1"/>
</dbReference>
<dbReference type="AlphaFoldDB" id="A0A916IZC7"/>
<dbReference type="Gene3D" id="3.90.226.10">
    <property type="entry name" value="2-enoyl-CoA Hydratase, Chain A, domain 1"/>
    <property type="match status" value="2"/>
</dbReference>
<evidence type="ECO:0000259" key="3">
    <source>
        <dbReference type="PROSITE" id="PS50989"/>
    </source>
</evidence>
<comment type="caution">
    <text evidence="4">The sequence shown here is derived from an EMBL/GenBank/DDBJ whole genome shotgun (WGS) entry which is preliminary data.</text>
</comment>
<dbReference type="PROSITE" id="PS50980">
    <property type="entry name" value="COA_CT_NTER"/>
    <property type="match status" value="1"/>
</dbReference>
<dbReference type="PANTHER" id="PTHR43842:SF2">
    <property type="entry name" value="PROPIONYL-COA CARBOXYLASE BETA CHAIN, MITOCHONDRIAL"/>
    <property type="match status" value="1"/>
</dbReference>
<evidence type="ECO:0000256" key="1">
    <source>
        <dbReference type="SAM" id="MobiDB-lite"/>
    </source>
</evidence>
<dbReference type="InterPro" id="IPR011762">
    <property type="entry name" value="COA_CT_N"/>
</dbReference>
<dbReference type="InterPro" id="IPR051047">
    <property type="entry name" value="AccD/PCCB"/>
</dbReference>